<comment type="similarity">
    <text evidence="1">Belongs to the peptidase C1 family.</text>
</comment>
<dbReference type="Gene3D" id="3.90.70.10">
    <property type="entry name" value="Cysteine proteinases"/>
    <property type="match status" value="1"/>
</dbReference>
<dbReference type="GO" id="GO:0008234">
    <property type="term" value="F:cysteine-type peptidase activity"/>
    <property type="evidence" value="ECO:0007669"/>
    <property type="project" value="InterPro"/>
</dbReference>
<dbReference type="EMBL" id="LODT01000001">
    <property type="protein sequence ID" value="KYR02927.1"/>
    <property type="molecule type" value="Genomic_DNA"/>
</dbReference>
<dbReference type="InterPro" id="IPR014044">
    <property type="entry name" value="CAP_dom"/>
</dbReference>
<feature type="chain" id="PRO_5018728838" evidence="3">
    <location>
        <begin position="21"/>
        <end position="439"/>
    </location>
</feature>
<feature type="domain" description="Ig-like" evidence="4">
    <location>
        <begin position="323"/>
        <end position="393"/>
    </location>
</feature>
<dbReference type="InterPro" id="IPR039417">
    <property type="entry name" value="Peptidase_C1A_papain-like"/>
</dbReference>
<dbReference type="PRINTS" id="PR00837">
    <property type="entry name" value="V5TPXLIKE"/>
</dbReference>
<dbReference type="CDD" id="cd02248">
    <property type="entry name" value="Peptidase_C1A"/>
    <property type="match status" value="1"/>
</dbReference>
<dbReference type="SUPFAM" id="SSF55797">
    <property type="entry name" value="PR-1-like"/>
    <property type="match status" value="1"/>
</dbReference>
<dbReference type="InterPro" id="IPR001283">
    <property type="entry name" value="CRISP-related"/>
</dbReference>
<dbReference type="AlphaFoldDB" id="A0A152AA32"/>
<evidence type="ECO:0000313" key="6">
    <source>
        <dbReference type="Proteomes" id="UP000076078"/>
    </source>
</evidence>
<dbReference type="Proteomes" id="UP000076078">
    <property type="component" value="Unassembled WGS sequence"/>
</dbReference>
<evidence type="ECO:0000256" key="3">
    <source>
        <dbReference type="SAM" id="SignalP"/>
    </source>
</evidence>
<dbReference type="InterPro" id="IPR007110">
    <property type="entry name" value="Ig-like_dom"/>
</dbReference>
<dbReference type="Pfam" id="PF00112">
    <property type="entry name" value="Peptidase_C1"/>
    <property type="match status" value="1"/>
</dbReference>
<sequence>MKNYIVIYVILVVIVNYCQGGFTDSQKQGIVDAHNEARKQAGVTHGPKPVSPLNLVKWDNKIESFVQDFVSKCKFSVPVGSNYGFALYRVNNDKFEPGPVVQSAFESAAPLFDWNTLNCKPGTCCFMYPSIIWNASTSVGCATSWCENFNFFVCGYNPQGGLIGVPPYTKAQIDSDWRINITTRTPSPTGSPRPTRTPTDSPTPATPTPTSKPMTSSPTIQPPVTPVPNQPTQAGDIDWRQKGYVTPIRNQGQCGSCWSFTTAAALESNYLIKNGNSLLSTLDLAEQHFVDCASNGCNGGNGNSALSALKSSGVMYEADYPYKAVTQSCPSVGSKSTFKWAGSLTVKNTKNDFITALQSGPFYASLYVDDGFQRYKTGVYQCSSSNTPNHAVTVIGYNSAEDSFLIKNSWGTWWGESGFMRIKPGTCNLFDQNGLRPTF</sequence>
<gene>
    <name evidence="5" type="ORF">DLAC_00407</name>
</gene>
<feature type="compositionally biased region" description="Pro residues" evidence="2">
    <location>
        <begin position="220"/>
        <end position="229"/>
    </location>
</feature>
<feature type="region of interest" description="Disordered" evidence="2">
    <location>
        <begin position="177"/>
        <end position="235"/>
    </location>
</feature>
<evidence type="ECO:0000313" key="5">
    <source>
        <dbReference type="EMBL" id="KYR02927.1"/>
    </source>
</evidence>
<dbReference type="GO" id="GO:0006508">
    <property type="term" value="P:proteolysis"/>
    <property type="evidence" value="ECO:0007669"/>
    <property type="project" value="InterPro"/>
</dbReference>
<comment type="caution">
    <text evidence="5">The sequence shown here is derived from an EMBL/GenBank/DDBJ whole genome shotgun (WGS) entry which is preliminary data.</text>
</comment>
<dbReference type="Gene3D" id="3.40.33.10">
    <property type="entry name" value="CAP"/>
    <property type="match status" value="1"/>
</dbReference>
<dbReference type="OMA" id="YPYKAVT"/>
<feature type="signal peptide" evidence="3">
    <location>
        <begin position="1"/>
        <end position="20"/>
    </location>
</feature>
<dbReference type="InterPro" id="IPR000169">
    <property type="entry name" value="Pept_cys_AS"/>
</dbReference>
<evidence type="ECO:0000256" key="2">
    <source>
        <dbReference type="SAM" id="MobiDB-lite"/>
    </source>
</evidence>
<dbReference type="InterPro" id="IPR000668">
    <property type="entry name" value="Peptidase_C1A_C"/>
</dbReference>
<keyword evidence="3" id="KW-0732">Signal</keyword>
<dbReference type="Pfam" id="PF00188">
    <property type="entry name" value="CAP"/>
    <property type="match status" value="1"/>
</dbReference>
<dbReference type="PANTHER" id="PTHR12411">
    <property type="entry name" value="CYSTEINE PROTEASE FAMILY C1-RELATED"/>
    <property type="match status" value="1"/>
</dbReference>
<dbReference type="PROSITE" id="PS00139">
    <property type="entry name" value="THIOL_PROTEASE_CYS"/>
    <property type="match status" value="1"/>
</dbReference>
<dbReference type="InterPro" id="IPR035940">
    <property type="entry name" value="CAP_sf"/>
</dbReference>
<dbReference type="SMART" id="SM00198">
    <property type="entry name" value="SCP"/>
    <property type="match status" value="1"/>
</dbReference>
<dbReference type="STRING" id="361077.A0A152AA32"/>
<keyword evidence="6" id="KW-1185">Reference proteome</keyword>
<feature type="compositionally biased region" description="Low complexity" evidence="2">
    <location>
        <begin position="182"/>
        <end position="219"/>
    </location>
</feature>
<name>A0A152AA32_TIELA</name>
<dbReference type="FunCoup" id="A0A152AA32">
    <property type="interactions" value="4"/>
</dbReference>
<organism evidence="5 6">
    <name type="scientific">Tieghemostelium lacteum</name>
    <name type="common">Slime mold</name>
    <name type="synonym">Dictyostelium lacteum</name>
    <dbReference type="NCBI Taxonomy" id="361077"/>
    <lineage>
        <taxon>Eukaryota</taxon>
        <taxon>Amoebozoa</taxon>
        <taxon>Evosea</taxon>
        <taxon>Eumycetozoa</taxon>
        <taxon>Dictyostelia</taxon>
        <taxon>Dictyosteliales</taxon>
        <taxon>Raperosteliaceae</taxon>
        <taxon>Tieghemostelium</taxon>
    </lineage>
</organism>
<accession>A0A152AA32</accession>
<dbReference type="OrthoDB" id="10253408at2759"/>
<dbReference type="InterPro" id="IPR013128">
    <property type="entry name" value="Peptidase_C1A"/>
</dbReference>
<protein>
    <submittedName>
        <fullName evidence="5">Gamete and mating-type specific protein A</fullName>
    </submittedName>
</protein>
<proteinExistence type="inferred from homology"/>
<dbReference type="InterPro" id="IPR038765">
    <property type="entry name" value="Papain-like_cys_pep_sf"/>
</dbReference>
<reference evidence="5 6" key="1">
    <citation type="submission" date="2015-12" db="EMBL/GenBank/DDBJ databases">
        <title>Dictyostelia acquired genes for synthesis and detection of signals that induce cell-type specialization by lateral gene transfer from prokaryotes.</title>
        <authorList>
            <person name="Gloeckner G."/>
            <person name="Schaap P."/>
        </authorList>
    </citation>
    <scope>NUCLEOTIDE SEQUENCE [LARGE SCALE GENOMIC DNA]</scope>
    <source>
        <strain evidence="5 6">TK</strain>
    </source>
</reference>
<dbReference type="InParanoid" id="A0A152AA32"/>
<evidence type="ECO:0000256" key="1">
    <source>
        <dbReference type="ARBA" id="ARBA00008455"/>
    </source>
</evidence>
<evidence type="ECO:0000259" key="4">
    <source>
        <dbReference type="PROSITE" id="PS50835"/>
    </source>
</evidence>
<dbReference type="PROSITE" id="PS50835">
    <property type="entry name" value="IG_LIKE"/>
    <property type="match status" value="1"/>
</dbReference>
<dbReference type="SMART" id="SM00645">
    <property type="entry name" value="Pept_C1"/>
    <property type="match status" value="1"/>
</dbReference>
<dbReference type="SUPFAM" id="SSF54001">
    <property type="entry name" value="Cysteine proteinases"/>
    <property type="match status" value="1"/>
</dbReference>